<dbReference type="EMBL" id="BQNB010013285">
    <property type="protein sequence ID" value="GJT14126.1"/>
    <property type="molecule type" value="Genomic_DNA"/>
</dbReference>
<dbReference type="Proteomes" id="UP001151760">
    <property type="component" value="Unassembled WGS sequence"/>
</dbReference>
<organism evidence="2 3">
    <name type="scientific">Tanacetum coccineum</name>
    <dbReference type="NCBI Taxonomy" id="301880"/>
    <lineage>
        <taxon>Eukaryota</taxon>
        <taxon>Viridiplantae</taxon>
        <taxon>Streptophyta</taxon>
        <taxon>Embryophyta</taxon>
        <taxon>Tracheophyta</taxon>
        <taxon>Spermatophyta</taxon>
        <taxon>Magnoliopsida</taxon>
        <taxon>eudicotyledons</taxon>
        <taxon>Gunneridae</taxon>
        <taxon>Pentapetalae</taxon>
        <taxon>asterids</taxon>
        <taxon>campanulids</taxon>
        <taxon>Asterales</taxon>
        <taxon>Asteraceae</taxon>
        <taxon>Asteroideae</taxon>
        <taxon>Anthemideae</taxon>
        <taxon>Anthemidinae</taxon>
        <taxon>Tanacetum</taxon>
    </lineage>
</organism>
<keyword evidence="3" id="KW-1185">Reference proteome</keyword>
<gene>
    <name evidence="2" type="ORF">Tco_0861168</name>
</gene>
<reference evidence="2" key="2">
    <citation type="submission" date="2022-01" db="EMBL/GenBank/DDBJ databases">
        <authorList>
            <person name="Yamashiro T."/>
            <person name="Shiraishi A."/>
            <person name="Satake H."/>
            <person name="Nakayama K."/>
        </authorList>
    </citation>
    <scope>NUCLEOTIDE SEQUENCE</scope>
</reference>
<feature type="region of interest" description="Disordered" evidence="1">
    <location>
        <begin position="338"/>
        <end position="362"/>
    </location>
</feature>
<evidence type="ECO:0000256" key="1">
    <source>
        <dbReference type="SAM" id="MobiDB-lite"/>
    </source>
</evidence>
<reference evidence="2" key="1">
    <citation type="journal article" date="2022" name="Int. J. Mol. Sci.">
        <title>Draft Genome of Tanacetum Coccineum: Genomic Comparison of Closely Related Tanacetum-Family Plants.</title>
        <authorList>
            <person name="Yamashiro T."/>
            <person name="Shiraishi A."/>
            <person name="Nakayama K."/>
            <person name="Satake H."/>
        </authorList>
    </citation>
    <scope>NUCLEOTIDE SEQUENCE</scope>
</reference>
<evidence type="ECO:0000313" key="2">
    <source>
        <dbReference type="EMBL" id="GJT14126.1"/>
    </source>
</evidence>
<feature type="compositionally biased region" description="Low complexity" evidence="1">
    <location>
        <begin position="502"/>
        <end position="520"/>
    </location>
</feature>
<feature type="region of interest" description="Disordered" evidence="1">
    <location>
        <begin position="499"/>
        <end position="521"/>
    </location>
</feature>
<name>A0ABQ5BHH3_9ASTR</name>
<comment type="caution">
    <text evidence="2">The sequence shown here is derived from an EMBL/GenBank/DDBJ whole genome shotgun (WGS) entry which is preliminary data.</text>
</comment>
<accession>A0ABQ5BHH3</accession>
<protein>
    <submittedName>
        <fullName evidence="2">Uncharacterized protein</fullName>
    </submittedName>
</protein>
<evidence type="ECO:0000313" key="3">
    <source>
        <dbReference type="Proteomes" id="UP001151760"/>
    </source>
</evidence>
<proteinExistence type="predicted"/>
<sequence length="642" mass="70728">MSREQHKKLSPTSQLGLGVVSSSLFRGGMSALGISALRLVDGAGSGIGNNGGVPHPQVGTKSSGCAWIRNVPGTDPPTMGSGTYSGERGADPTNCRADSYKDPQMDYSKIVCIGVENLIWICYKGVFGAVGWLEIKEEFLWYALTIDPIIFDSLVKQFWSTATLRPLELGPPAILATIDATPYTITEDSVRGQLQLADDGGIDDLPIADIYSGMDNLGYVTEGKLTFYKNKFSPQWRFLVHTTYSLFSTKFCYIFKGMVSNIGNAKKFLMYPRFLQTILAIETSNTRPYKVFKLSSKLFANMKLNFEGQPMPLLAAMLSEACEGAGVDAPAVPQVIPDPIPEPMPETDQPPDHLTAPPRQQPSDPIALVFEHGSMFEPIIVLFTKLQGRLMMHLQLLTIVEMTFKGSFPCLSHHGPLSSPQVTLRRKYILGNKLKEHNQLFKDVWGKLVQNKIKPWSETQDRKKGGCEFTISPRWVLSSNPAACSYDPTSDVPTDVPSGVAPTGPSTVSPGSTTVPTSSSISAAEQIPARSGVYNCYSFITCHRCQKGKRCCLLKKLLQLQDKIFKHIGRRKTRQMSQDFEMPKDQRKRHQEALASAANYSDAAWDIILASLQANPDLSSTIFRVDFTDDDFAARMVALVNS</sequence>